<protein>
    <submittedName>
        <fullName evidence="1">Uncharacterized protein</fullName>
    </submittedName>
</protein>
<reference evidence="1 2" key="1">
    <citation type="journal article" date="2022" name="bioRxiv">
        <title>The genome of the oomycete Peronosclerospora sorghi, a cosmopolitan pathogen of maize and sorghum, is inflated with dispersed pseudogenes.</title>
        <authorList>
            <person name="Fletcher K."/>
            <person name="Martin F."/>
            <person name="Isakeit T."/>
            <person name="Cavanaugh K."/>
            <person name="Magill C."/>
            <person name="Michelmore R."/>
        </authorList>
    </citation>
    <scope>NUCLEOTIDE SEQUENCE [LARGE SCALE GENOMIC DNA]</scope>
    <source>
        <strain evidence="1">P6</strain>
    </source>
</reference>
<evidence type="ECO:0000313" key="2">
    <source>
        <dbReference type="Proteomes" id="UP001163321"/>
    </source>
</evidence>
<comment type="caution">
    <text evidence="1">The sequence shown here is derived from an EMBL/GenBank/DDBJ whole genome shotgun (WGS) entry which is preliminary data.</text>
</comment>
<accession>A0ACC0WA55</accession>
<keyword evidence="2" id="KW-1185">Reference proteome</keyword>
<sequence length="75" mass="8558">MEADDSTIFLGIGDYLNTEYEFHYQNLNSKFRLMGEFASTTAVPFIARILMQVVHRRSNSIGTKFVSSANLHAKR</sequence>
<proteinExistence type="predicted"/>
<dbReference type="EMBL" id="CM047582">
    <property type="protein sequence ID" value="KAI9915005.1"/>
    <property type="molecule type" value="Genomic_DNA"/>
</dbReference>
<gene>
    <name evidence="1" type="ORF">PsorP6_007492</name>
</gene>
<dbReference type="Proteomes" id="UP001163321">
    <property type="component" value="Chromosome 3"/>
</dbReference>
<evidence type="ECO:0000313" key="1">
    <source>
        <dbReference type="EMBL" id="KAI9915005.1"/>
    </source>
</evidence>
<organism evidence="1 2">
    <name type="scientific">Peronosclerospora sorghi</name>
    <dbReference type="NCBI Taxonomy" id="230839"/>
    <lineage>
        <taxon>Eukaryota</taxon>
        <taxon>Sar</taxon>
        <taxon>Stramenopiles</taxon>
        <taxon>Oomycota</taxon>
        <taxon>Peronosporomycetes</taxon>
        <taxon>Peronosporales</taxon>
        <taxon>Peronosporaceae</taxon>
        <taxon>Peronosclerospora</taxon>
    </lineage>
</organism>
<name>A0ACC0WA55_9STRA</name>